<dbReference type="FunFam" id="2.30.30.140:FF:000018">
    <property type="entry name" value="Serine/threonine-protein kinase 31"/>
    <property type="match status" value="2"/>
</dbReference>
<dbReference type="GO" id="GO:0043186">
    <property type="term" value="C:P granule"/>
    <property type="evidence" value="ECO:0007669"/>
    <property type="project" value="TreeGrafter"/>
</dbReference>
<dbReference type="Gene3D" id="2.40.50.90">
    <property type="match status" value="7"/>
</dbReference>
<accession>A0A4U5VFK0</accession>
<feature type="domain" description="Tudor" evidence="3">
    <location>
        <begin position="1268"/>
        <end position="1326"/>
    </location>
</feature>
<name>A0A4U5VFK0_COLLU</name>
<feature type="domain" description="Tudor" evidence="3">
    <location>
        <begin position="1043"/>
        <end position="1101"/>
    </location>
</feature>
<dbReference type="PROSITE" id="PS50088">
    <property type="entry name" value="ANK_REPEAT"/>
    <property type="match status" value="2"/>
</dbReference>
<protein>
    <submittedName>
        <fullName evidence="4">Tudor domain-containing protein 6</fullName>
    </submittedName>
</protein>
<feature type="domain" description="Tudor" evidence="3">
    <location>
        <begin position="733"/>
        <end position="789"/>
    </location>
</feature>
<keyword evidence="5" id="KW-1185">Reference proteome</keyword>
<dbReference type="Gene3D" id="1.25.40.20">
    <property type="entry name" value="Ankyrin repeat-containing domain"/>
    <property type="match status" value="1"/>
</dbReference>
<gene>
    <name evidence="4" type="ORF">D9C73_021116</name>
</gene>
<feature type="domain" description="Tudor" evidence="3">
    <location>
        <begin position="1517"/>
        <end position="1575"/>
    </location>
</feature>
<evidence type="ECO:0000256" key="1">
    <source>
        <dbReference type="PROSITE-ProRule" id="PRU00023"/>
    </source>
</evidence>
<dbReference type="PROSITE" id="PS50297">
    <property type="entry name" value="ANK_REP_REGION"/>
    <property type="match status" value="2"/>
</dbReference>
<feature type="region of interest" description="Disordered" evidence="2">
    <location>
        <begin position="1828"/>
        <end position="1854"/>
    </location>
</feature>
<dbReference type="InterPro" id="IPR050621">
    <property type="entry name" value="Tudor_domain_containing"/>
</dbReference>
<feature type="domain" description="Tudor" evidence="3">
    <location>
        <begin position="522"/>
        <end position="581"/>
    </location>
</feature>
<sequence length="1854" mass="208902">MDYGREHIYEQMREDIQIPKRKFCGLEGKPRDLCLVCIGDTWHRARIVSIQSETYNVFLIDQGQPHIAKSENLAWGQSDSFLLPPETQSCILANVLSHENNWPERATRLLMSLPGKKIEGLVQHVLMPDRIILLDIPDVSKYICKCGVAKKIPTDEFKCLVQKCLHLPKGEDSEAYHITQGQDLNLSCQLEKHDQYFYPELLTDTFETVIVTEVTSPQNIFCKLLIFSKAVKILSEQIHQHYEKISDLGEAKPQNCWDPCAARDRNGRWRRSLLKQNMTSDGAVEVSHVDEGITELIPVGDIKPLHGKFLRMPVVTYTCSLDGLKDDGTEWTTEQTDYLKSLLLHQTLEARFNQHNVPQDVYYVTLYAENASCINNSFMEKGGPCKNEPIPPLFFSSLEDKPCIDIQNKISVNVDGLLEETLSNVTSIVASDGTDDVPGSGADGLERPDFLGQCNGYHSAGFPSEVQKPCDDGVFTVGRSVDVNVSCIESLQRFWCQITENGDTLRLLMQNLQDQYASTHPQPLVESVCVARNPDDGMWYRARIIASQQSPVVDVRFIDYGLTRKVPLRDVRPIDPAFLQLNAQAFHCCLSNLKDSPTAVTWTNSALMENFVDFSASSNIGLKCIVKAVMSDEEGLQLNVVDIETPSEGACQLLAQRSAQDESHVPVPPQISSDAYSYSTHNIEMGGKENVLVTFSESVNHFYCQLERNSHLFEKVMADVQQLIGQPRCADHPLGVDMICFVRYTDNKWYRGQVVETSPKLRVFFVDYGQTLVVNESDVRRIPTEASIVRSVPVQAVPLGLFGVPAQVPEKVNKWFADHAIDSSLTISVLAKGANGKLFVELFDGSLNVNVKVTEMISQMMELAKTGPVQKTDQQLCINTSEHGLMQEPIDVSLARMAEQNEVHSSNEMHELKMSPQSIANASAQEIQQGNTSTLDEQIKPSLEVVLEYEEIVSAETFIQSGHSDLETTQLSLPLCPEENVNCMYKRPDISLNQTEEVYASCIVEPHYFWCQYTNTEGLSVVSRLAQEEGWSQKDLPERFFKTLGPGSLCLAVFSSDNRWYRAQVIRRTDDILHVLFVDYGNECDVDIKNVRPLSQSLLEKAPQAFLCSLNGFGESKGSWDDGVYDDFYNLLVDKPLRVTVFSMEDHSEIEVPQYAVQVELENMVVNEVMQKYWKPAATETLQTEHLLQEGQIESNMTQLNVSKGNVNTCMYKKPNLSKNKKVEVYASCIVEPHYFWCQYANAEELNEVTRLAQEAGQAQQDIMFTKTLGPGSPCLALFCSDEQWYRAQVINRVDDSFHVVFIDYGNESDVDLKNVRPLSQNLLDNSPQAFLCSLNGFNKSRGSWVDEVYEDFYNLLVDKPLKLTVFSMEDHSEILTRQHAVEIECEGVDVNAAMQKYWKPVAKERVLIGTPQKETFLQDGQTDTNMTENPQTEDLTQSGQTESKIKHLNVSEGKMNTCMYKKPNLSKNKTVMVYASCIVEPHFFWCQYANTEELNEVSGLAQGAGRAQEDTMFTKTLGPGSPCLALFSSDNQWYRAQVIRRLDDAFCVLFIDYGNESDVDIKNVRPLPQSLLDKAPQAFLCSLNGFDQSEGSWDDQIYDDFYNLLVDKPLKLTVLDMDSHSEIAVPQYAVEIECEGVVVNAQVEKYWKGLDTETSVGSGGSIAVHRVRVWVVLLVGGCRATFCNNMTELHQAAAAGDFDRVEEILGQNKCNPNQRDIDWSHKTPLHWAAAKGHTETVRILIEHGARPCLRTEHGWTPAHFAAESGRLAVLRLLHSLHAPIDKEDCCGDRPARIAEIYGHQDCVRFLKKAEIECQAYRKMAAQKEISLDDTDEEWAEQGKENEENRISNSNIQT</sequence>
<dbReference type="PANTHER" id="PTHR22948">
    <property type="entry name" value="TUDOR DOMAIN CONTAINING PROTEIN"/>
    <property type="match status" value="1"/>
</dbReference>
<dbReference type="GO" id="GO:0034587">
    <property type="term" value="P:piRNA processing"/>
    <property type="evidence" value="ECO:0007669"/>
    <property type="project" value="TreeGrafter"/>
</dbReference>
<dbReference type="SMART" id="SM00248">
    <property type="entry name" value="ANK"/>
    <property type="match status" value="3"/>
</dbReference>
<dbReference type="Pfam" id="PF12796">
    <property type="entry name" value="Ank_2"/>
    <property type="match status" value="1"/>
</dbReference>
<proteinExistence type="predicted"/>
<evidence type="ECO:0000256" key="2">
    <source>
        <dbReference type="SAM" id="MobiDB-lite"/>
    </source>
</evidence>
<organism evidence="4 5">
    <name type="scientific">Collichthys lucidus</name>
    <name type="common">Big head croaker</name>
    <name type="synonym">Sciaena lucida</name>
    <dbReference type="NCBI Taxonomy" id="240159"/>
    <lineage>
        <taxon>Eukaryota</taxon>
        <taxon>Metazoa</taxon>
        <taxon>Chordata</taxon>
        <taxon>Craniata</taxon>
        <taxon>Vertebrata</taxon>
        <taxon>Euteleostomi</taxon>
        <taxon>Actinopterygii</taxon>
        <taxon>Neopterygii</taxon>
        <taxon>Teleostei</taxon>
        <taxon>Neoteleostei</taxon>
        <taxon>Acanthomorphata</taxon>
        <taxon>Eupercaria</taxon>
        <taxon>Sciaenidae</taxon>
        <taxon>Collichthys</taxon>
    </lineage>
</organism>
<dbReference type="InterPro" id="IPR035437">
    <property type="entry name" value="SNase_OB-fold_sf"/>
</dbReference>
<evidence type="ECO:0000313" key="5">
    <source>
        <dbReference type="Proteomes" id="UP000298787"/>
    </source>
</evidence>
<dbReference type="Pfam" id="PF00567">
    <property type="entry name" value="TUDOR"/>
    <property type="match status" value="7"/>
</dbReference>
<feature type="repeat" description="ANK" evidence="1">
    <location>
        <begin position="1754"/>
        <end position="1786"/>
    </location>
</feature>
<dbReference type="Gene3D" id="2.30.30.140">
    <property type="match status" value="6"/>
</dbReference>
<reference evidence="4 5" key="1">
    <citation type="submission" date="2019-01" db="EMBL/GenBank/DDBJ databases">
        <title>Genome Assembly of Collichthys lucidus.</title>
        <authorList>
            <person name="Cai M."/>
            <person name="Xiao S."/>
        </authorList>
    </citation>
    <scope>NUCLEOTIDE SEQUENCE [LARGE SCALE GENOMIC DNA]</scope>
    <source>
        <strain evidence="4">JT15FE1705JMU</strain>
        <tissue evidence="4">Muscle</tissue>
    </source>
</reference>
<dbReference type="STRING" id="240159.A0A4U5VFK0"/>
<dbReference type="InterPro" id="IPR002999">
    <property type="entry name" value="Tudor"/>
</dbReference>
<dbReference type="InterPro" id="IPR002110">
    <property type="entry name" value="Ankyrin_rpt"/>
</dbReference>
<feature type="compositionally biased region" description="Basic and acidic residues" evidence="2">
    <location>
        <begin position="1837"/>
        <end position="1846"/>
    </location>
</feature>
<dbReference type="EMBL" id="CM014095">
    <property type="protein sequence ID" value="TKS86993.1"/>
    <property type="molecule type" value="Genomic_DNA"/>
</dbReference>
<dbReference type="PROSITE" id="PS50304">
    <property type="entry name" value="TUDOR"/>
    <property type="match status" value="5"/>
</dbReference>
<dbReference type="InterPro" id="IPR036770">
    <property type="entry name" value="Ankyrin_rpt-contain_sf"/>
</dbReference>
<evidence type="ECO:0000313" key="4">
    <source>
        <dbReference type="EMBL" id="TKS86993.1"/>
    </source>
</evidence>
<feature type="region of interest" description="Disordered" evidence="2">
    <location>
        <begin position="1421"/>
        <end position="1443"/>
    </location>
</feature>
<dbReference type="PANTHER" id="PTHR22948:SF29">
    <property type="entry name" value="FI02030P-RELATED"/>
    <property type="match status" value="1"/>
</dbReference>
<feature type="repeat" description="ANK" evidence="1">
    <location>
        <begin position="1721"/>
        <end position="1753"/>
    </location>
</feature>
<dbReference type="GO" id="GO:0007283">
    <property type="term" value="P:spermatogenesis"/>
    <property type="evidence" value="ECO:0007669"/>
    <property type="project" value="TreeGrafter"/>
</dbReference>
<dbReference type="GO" id="GO:0030719">
    <property type="term" value="P:P granule organization"/>
    <property type="evidence" value="ECO:0007669"/>
    <property type="project" value="TreeGrafter"/>
</dbReference>
<keyword evidence="1" id="KW-0040">ANK repeat</keyword>
<evidence type="ECO:0000259" key="3">
    <source>
        <dbReference type="PROSITE" id="PS50304"/>
    </source>
</evidence>
<dbReference type="SUPFAM" id="SSF48403">
    <property type="entry name" value="Ankyrin repeat"/>
    <property type="match status" value="1"/>
</dbReference>
<dbReference type="SUPFAM" id="SSF63748">
    <property type="entry name" value="Tudor/PWWP/MBT"/>
    <property type="match status" value="7"/>
</dbReference>
<dbReference type="SMART" id="SM00333">
    <property type="entry name" value="TUDOR"/>
    <property type="match status" value="6"/>
</dbReference>
<dbReference type="Proteomes" id="UP000298787">
    <property type="component" value="Chromosome 18"/>
</dbReference>